<dbReference type="Pfam" id="PF01595">
    <property type="entry name" value="CNNM"/>
    <property type="match status" value="1"/>
</dbReference>
<comment type="subcellular location">
    <subcellularLocation>
        <location evidence="1">Cell membrane</location>
        <topology evidence="1">Multi-pass membrane protein</topology>
    </subcellularLocation>
</comment>
<gene>
    <name evidence="14" type="ORF">SAMN05216431_10569</name>
</gene>
<comment type="caution">
    <text evidence="14">The sequence shown here is derived from an EMBL/GenBank/DDBJ whole genome shotgun (WGS) entry which is preliminary data.</text>
</comment>
<evidence type="ECO:0000256" key="3">
    <source>
        <dbReference type="ARBA" id="ARBA00022475"/>
    </source>
</evidence>
<keyword evidence="3" id="KW-1003">Cell membrane</keyword>
<evidence type="ECO:0000256" key="4">
    <source>
        <dbReference type="ARBA" id="ARBA00022692"/>
    </source>
</evidence>
<evidence type="ECO:0000256" key="1">
    <source>
        <dbReference type="ARBA" id="ARBA00004651"/>
    </source>
</evidence>
<evidence type="ECO:0000313" key="15">
    <source>
        <dbReference type="Proteomes" id="UP000182089"/>
    </source>
</evidence>
<feature type="domain" description="CBS" evidence="12">
    <location>
        <begin position="292"/>
        <end position="349"/>
    </location>
</feature>
<dbReference type="PANTHER" id="PTHR43099:SF2">
    <property type="entry name" value="UPF0053 PROTEIN YRKA"/>
    <property type="match status" value="1"/>
</dbReference>
<evidence type="ECO:0000259" key="12">
    <source>
        <dbReference type="PROSITE" id="PS51371"/>
    </source>
</evidence>
<evidence type="ECO:0000256" key="5">
    <source>
        <dbReference type="ARBA" id="ARBA00022737"/>
    </source>
</evidence>
<dbReference type="InterPro" id="IPR044751">
    <property type="entry name" value="Ion_transp-like_CBS"/>
</dbReference>
<evidence type="ECO:0000256" key="8">
    <source>
        <dbReference type="ARBA" id="ARBA00023136"/>
    </source>
</evidence>
<dbReference type="Pfam" id="PF03471">
    <property type="entry name" value="CorC_HlyC"/>
    <property type="match status" value="1"/>
</dbReference>
<evidence type="ECO:0000256" key="10">
    <source>
        <dbReference type="PROSITE-ProRule" id="PRU01193"/>
    </source>
</evidence>
<dbReference type="CDD" id="cd04590">
    <property type="entry name" value="CBS_pair_CorC_HlyC_assoc"/>
    <property type="match status" value="1"/>
</dbReference>
<dbReference type="InterPro" id="IPR036318">
    <property type="entry name" value="FAD-bd_PCMH-like_sf"/>
</dbReference>
<dbReference type="Gene3D" id="3.10.580.10">
    <property type="entry name" value="CBS-domain"/>
    <property type="match status" value="1"/>
</dbReference>
<feature type="domain" description="CNNM transmembrane" evidence="13">
    <location>
        <begin position="2"/>
        <end position="208"/>
    </location>
</feature>
<feature type="transmembrane region" description="Helical" evidence="11">
    <location>
        <begin position="105"/>
        <end position="129"/>
    </location>
</feature>
<dbReference type="Gene3D" id="3.30.465.10">
    <property type="match status" value="1"/>
</dbReference>
<feature type="transmembrane region" description="Helical" evidence="11">
    <location>
        <begin position="65"/>
        <end position="85"/>
    </location>
</feature>
<comment type="similarity">
    <text evidence="2">Belongs to the UPF0053 family.</text>
</comment>
<reference evidence="14 15" key="1">
    <citation type="submission" date="2016-10" db="EMBL/GenBank/DDBJ databases">
        <authorList>
            <person name="Varghese N."/>
            <person name="Submissions S."/>
        </authorList>
    </citation>
    <scope>NUCLEOTIDE SEQUENCE [LARGE SCALE GENOMIC DNA]</scope>
    <source>
        <strain evidence="14 15">WC1T17</strain>
    </source>
</reference>
<protein>
    <submittedName>
        <fullName evidence="14">Hemolysin, contains CBS domains</fullName>
    </submittedName>
</protein>
<evidence type="ECO:0000256" key="7">
    <source>
        <dbReference type="ARBA" id="ARBA00023122"/>
    </source>
</evidence>
<evidence type="ECO:0000259" key="13">
    <source>
        <dbReference type="PROSITE" id="PS51846"/>
    </source>
</evidence>
<feature type="transmembrane region" description="Helical" evidence="11">
    <location>
        <begin position="6"/>
        <end position="25"/>
    </location>
</feature>
<dbReference type="Pfam" id="PF00571">
    <property type="entry name" value="CBS"/>
    <property type="match status" value="2"/>
</dbReference>
<dbReference type="PANTHER" id="PTHR43099">
    <property type="entry name" value="UPF0053 PROTEIN YRKA"/>
    <property type="match status" value="1"/>
</dbReference>
<keyword evidence="5" id="KW-0677">Repeat</keyword>
<accession>A0ABY1AB60</accession>
<evidence type="ECO:0000256" key="9">
    <source>
        <dbReference type="PROSITE-ProRule" id="PRU00703"/>
    </source>
</evidence>
<evidence type="ECO:0000313" key="14">
    <source>
        <dbReference type="EMBL" id="SEM61404.1"/>
    </source>
</evidence>
<keyword evidence="6 10" id="KW-1133">Transmembrane helix</keyword>
<dbReference type="EMBL" id="FOCC01000005">
    <property type="protein sequence ID" value="SEM61404.1"/>
    <property type="molecule type" value="Genomic_DNA"/>
</dbReference>
<keyword evidence="7 9" id="KW-0129">CBS domain</keyword>
<evidence type="ECO:0000256" key="2">
    <source>
        <dbReference type="ARBA" id="ARBA00006337"/>
    </source>
</evidence>
<dbReference type="SMART" id="SM00116">
    <property type="entry name" value="CBS"/>
    <property type="match status" value="2"/>
</dbReference>
<dbReference type="InterPro" id="IPR016169">
    <property type="entry name" value="FAD-bd_PCMH_sub2"/>
</dbReference>
<dbReference type="SMART" id="SM01091">
    <property type="entry name" value="CorC_HlyC"/>
    <property type="match status" value="1"/>
</dbReference>
<keyword evidence="8 10" id="KW-0472">Membrane</keyword>
<sequence>MSSGQALTNLIIIIVVFYFAAFFVASEFAIVTIRKSAIESALEAGTGNKRKLQLALQMVTNINEYLSTTQVGVSTTGIILGWIGADTLSKILRDLLGFMPINHATVVAISAVLGVTILTYLEVVITEIVPKNISIDMPMKVMMFIVTPLHYFHVAFYPFVWLLNVSASGIVRLIGLKPAGEEEDVMSQNEILNISKNAVHGGAIDKDDFLYMQRAFDFNDKVAKDIMIDRTSLEVVDVTDTVRGVINKYLQKKFTRFPVVANNDKDKILGYVYIYDMIRQAQVDDSVRVSKVMRTIITVPEVTPIQNLLQNMVQKQTPIVVVLDEYGGTSGIVTDRDIYEELFGTVKDEADDVSLEDIIDNHDGTYRVSGKTTLYDFERYFKFRDKDFQESESVTIAGYLLENYKVKLGTIITIGDFDIKITEFNRNYIEWLEVSRHKIVEVAKTSED</sequence>
<dbReference type="PROSITE" id="PS51371">
    <property type="entry name" value="CBS"/>
    <property type="match status" value="1"/>
</dbReference>
<dbReference type="SUPFAM" id="SSF54631">
    <property type="entry name" value="CBS-domain pair"/>
    <property type="match status" value="1"/>
</dbReference>
<dbReference type="SUPFAM" id="SSF56176">
    <property type="entry name" value="FAD-binding/transporter-associated domain-like"/>
    <property type="match status" value="1"/>
</dbReference>
<dbReference type="InterPro" id="IPR002550">
    <property type="entry name" value="CNNM"/>
</dbReference>
<dbReference type="InterPro" id="IPR046342">
    <property type="entry name" value="CBS_dom_sf"/>
</dbReference>
<dbReference type="Proteomes" id="UP000182089">
    <property type="component" value="Unassembled WGS sequence"/>
</dbReference>
<dbReference type="InterPro" id="IPR005170">
    <property type="entry name" value="Transptr-assoc_dom"/>
</dbReference>
<dbReference type="PROSITE" id="PS51846">
    <property type="entry name" value="CNNM"/>
    <property type="match status" value="1"/>
</dbReference>
<name>A0ABY1AB60_9LACO</name>
<dbReference type="InterPro" id="IPR000644">
    <property type="entry name" value="CBS_dom"/>
</dbReference>
<evidence type="ECO:0000256" key="11">
    <source>
        <dbReference type="SAM" id="Phobius"/>
    </source>
</evidence>
<keyword evidence="4 10" id="KW-0812">Transmembrane</keyword>
<evidence type="ECO:0000256" key="6">
    <source>
        <dbReference type="ARBA" id="ARBA00022989"/>
    </source>
</evidence>
<dbReference type="InterPro" id="IPR051676">
    <property type="entry name" value="UPF0053_domain"/>
</dbReference>
<organism evidence="14 15">
    <name type="scientific">Ligilactobacillus ruminis</name>
    <dbReference type="NCBI Taxonomy" id="1623"/>
    <lineage>
        <taxon>Bacteria</taxon>
        <taxon>Bacillati</taxon>
        <taxon>Bacillota</taxon>
        <taxon>Bacilli</taxon>
        <taxon>Lactobacillales</taxon>
        <taxon>Lactobacillaceae</taxon>
        <taxon>Ligilactobacillus</taxon>
    </lineage>
</organism>
<feature type="transmembrane region" description="Helical" evidence="11">
    <location>
        <begin position="141"/>
        <end position="163"/>
    </location>
</feature>
<proteinExistence type="inferred from homology"/>